<dbReference type="PANTHER" id="PTHR39337:SF1">
    <property type="entry name" value="BLR5642 PROTEIN"/>
    <property type="match status" value="1"/>
</dbReference>
<keyword evidence="2" id="KW-1185">Reference proteome</keyword>
<dbReference type="InterPro" id="IPR014519">
    <property type="entry name" value="UCP024492"/>
</dbReference>
<accession>A0ABS4YZM5</accession>
<comment type="caution">
    <text evidence="1">The sequence shown here is derived from an EMBL/GenBank/DDBJ whole genome shotgun (WGS) entry which is preliminary data.</text>
</comment>
<dbReference type="EMBL" id="JAGIOI010000001">
    <property type="protein sequence ID" value="MBP2414265.1"/>
    <property type="molecule type" value="Genomic_DNA"/>
</dbReference>
<gene>
    <name evidence="1" type="ORF">JOF48_003064</name>
</gene>
<protein>
    <submittedName>
        <fullName evidence="1">Uncharacterized protein (DUF488 family)</fullName>
    </submittedName>
</protein>
<proteinExistence type="predicted"/>
<organism evidence="1 2">
    <name type="scientific">Arthrobacter stackebrandtii</name>
    <dbReference type="NCBI Taxonomy" id="272161"/>
    <lineage>
        <taxon>Bacteria</taxon>
        <taxon>Bacillati</taxon>
        <taxon>Actinomycetota</taxon>
        <taxon>Actinomycetes</taxon>
        <taxon>Micrococcales</taxon>
        <taxon>Micrococcaceae</taxon>
        <taxon>Arthrobacter</taxon>
    </lineage>
</organism>
<dbReference type="Pfam" id="PF04343">
    <property type="entry name" value="DUF488"/>
    <property type="match status" value="1"/>
</dbReference>
<sequence>MWTDQNGIMGVGYEGTDVEAFLQGLVTWDVKVLVDVRLNAISRKKGFSKRALTENLSGVGIEYLHLPALGNPKENREGFASPEASESNPSHARYKELLRSEPAEDALARLTELALQKRIVVLCFEAAERCCHRRFILEAVKLRIDELAMA</sequence>
<dbReference type="PIRSF" id="PIRSF024492">
    <property type="entry name" value="UCP024492"/>
    <property type="match status" value="1"/>
</dbReference>
<dbReference type="PANTHER" id="PTHR39337">
    <property type="entry name" value="BLR5642 PROTEIN"/>
    <property type="match status" value="1"/>
</dbReference>
<dbReference type="Proteomes" id="UP000711614">
    <property type="component" value="Unassembled WGS sequence"/>
</dbReference>
<evidence type="ECO:0000313" key="2">
    <source>
        <dbReference type="Proteomes" id="UP000711614"/>
    </source>
</evidence>
<name>A0ABS4YZM5_9MICC</name>
<reference evidence="1 2" key="1">
    <citation type="submission" date="2021-03" db="EMBL/GenBank/DDBJ databases">
        <title>Sequencing the genomes of 1000 actinobacteria strains.</title>
        <authorList>
            <person name="Klenk H.-P."/>
        </authorList>
    </citation>
    <scope>NUCLEOTIDE SEQUENCE [LARGE SCALE GENOMIC DNA]</scope>
    <source>
        <strain evidence="1 2">DSM 16005</strain>
    </source>
</reference>
<dbReference type="RefSeq" id="WP_209682006.1">
    <property type="nucleotide sequence ID" value="NZ_JAGIOI010000001.1"/>
</dbReference>
<dbReference type="InterPro" id="IPR007438">
    <property type="entry name" value="DUF488"/>
</dbReference>
<evidence type="ECO:0000313" key="1">
    <source>
        <dbReference type="EMBL" id="MBP2414265.1"/>
    </source>
</evidence>